<proteinExistence type="predicted"/>
<reference evidence="1" key="1">
    <citation type="submission" date="2022-09" db="EMBL/GenBank/DDBJ databases">
        <title>A Global Phylogenomic Analysis of the Shiitake Genus Lentinula.</title>
        <authorList>
            <consortium name="DOE Joint Genome Institute"/>
            <person name="Sierra-Patev S."/>
            <person name="Min B."/>
            <person name="Naranjo-Ortiz M."/>
            <person name="Looney B."/>
            <person name="Konkel Z."/>
            <person name="Slot J.C."/>
            <person name="Sakamoto Y."/>
            <person name="Steenwyk J.L."/>
            <person name="Rokas A."/>
            <person name="Carro J."/>
            <person name="Camarero S."/>
            <person name="Ferreira P."/>
            <person name="Molpeceres G."/>
            <person name="Ruiz-Duenas F.J."/>
            <person name="Serrano A."/>
            <person name="Henrissat B."/>
            <person name="Drula E."/>
            <person name="Hughes K.W."/>
            <person name="Mata J.L."/>
            <person name="Ishikawa N.K."/>
            <person name="Vargas-Isla R."/>
            <person name="Ushijima S."/>
            <person name="Smith C.A."/>
            <person name="Ahrendt S."/>
            <person name="Andreopoulos W."/>
            <person name="He G."/>
            <person name="Labutti K."/>
            <person name="Lipzen A."/>
            <person name="Ng V."/>
            <person name="Riley R."/>
            <person name="Sandor L."/>
            <person name="Barry K."/>
            <person name="Martinez A.T."/>
            <person name="Xiao Y."/>
            <person name="Gibbons J.G."/>
            <person name="Terashima K."/>
            <person name="Grigoriev I.V."/>
            <person name="Hibbett D.S."/>
        </authorList>
    </citation>
    <scope>NUCLEOTIDE SEQUENCE</scope>
    <source>
        <strain evidence="1">TMI1499</strain>
    </source>
</reference>
<evidence type="ECO:0000313" key="2">
    <source>
        <dbReference type="Proteomes" id="UP001163835"/>
    </source>
</evidence>
<comment type="caution">
    <text evidence="1">The sequence shown here is derived from an EMBL/GenBank/DDBJ whole genome shotgun (WGS) entry which is preliminary data.</text>
</comment>
<accession>A0ACC1TL26</accession>
<gene>
    <name evidence="1" type="ORF">F5876DRAFT_81910</name>
</gene>
<name>A0ACC1TL26_9AGAR</name>
<keyword evidence="2" id="KW-1185">Reference proteome</keyword>
<organism evidence="1 2">
    <name type="scientific">Lentinula aff. lateritia</name>
    <dbReference type="NCBI Taxonomy" id="2804960"/>
    <lineage>
        <taxon>Eukaryota</taxon>
        <taxon>Fungi</taxon>
        <taxon>Dikarya</taxon>
        <taxon>Basidiomycota</taxon>
        <taxon>Agaricomycotina</taxon>
        <taxon>Agaricomycetes</taxon>
        <taxon>Agaricomycetidae</taxon>
        <taxon>Agaricales</taxon>
        <taxon>Marasmiineae</taxon>
        <taxon>Omphalotaceae</taxon>
        <taxon>Lentinula</taxon>
    </lineage>
</organism>
<evidence type="ECO:0000313" key="1">
    <source>
        <dbReference type="EMBL" id="KAJ3805312.1"/>
    </source>
</evidence>
<dbReference type="Proteomes" id="UP001163835">
    <property type="component" value="Unassembled WGS sequence"/>
</dbReference>
<sequence>MSNIILLLCLFLYIPTSLAKFNFHPFSTPTLDFAIDPTITVGQSFPATWGWNGLEEQIPHSLIVMVGQKITTTSTAGIGVQGGVMQLQVSESGSYQATLTMLLHGFPVSQTAQFIASSASALMTPLPNGPPETVLSGSSKSMSSPTTSGSIPSASLRITQAPTSINSVQPTVPATSVASSTYSNTESTGFTSATTQQSTISHSNSLAPLVGVILGTIFGSLFACLLFAILAYCIWRRRRRTIFRRNNTLSNLSSKEYCPDRMTANAISSIQHFPGEEVDEGNWDAYTESSLTPSDSVSRVVWSFSQGKKARPLATSTTLTAHSEESITTAANDNGESKSDATTDSGRYSSANANLPFKIPMIIMTAATPSPSSTTVS</sequence>
<protein>
    <submittedName>
        <fullName evidence="1">Uncharacterized protein</fullName>
    </submittedName>
</protein>
<dbReference type="EMBL" id="MU795625">
    <property type="protein sequence ID" value="KAJ3805312.1"/>
    <property type="molecule type" value="Genomic_DNA"/>
</dbReference>